<dbReference type="Pfam" id="PF08031">
    <property type="entry name" value="BBE"/>
    <property type="match status" value="1"/>
</dbReference>
<dbReference type="InterPro" id="IPR016169">
    <property type="entry name" value="FAD-bd_PCMH_sub2"/>
</dbReference>
<dbReference type="GO" id="GO:0016491">
    <property type="term" value="F:oxidoreductase activity"/>
    <property type="evidence" value="ECO:0007669"/>
    <property type="project" value="UniProtKB-KW"/>
</dbReference>
<sequence length="467" mass="51277">MQHDPVTRLLNRDGEPIEVETINEFLGDLAGRAIQPRDADYDTARRIWNGAIDRYPGLVVRCLGTADVIHAVRFARAKDLQVSVRGGGHNVAGRALCDGGMVIDLSWMRAVMVDPQTRVIEVQGGATLGDLDRETHLYGLAVPTGVVSKTGVAGLTLGGGVGWLVRKYGLSCDNVVSFEVVTAEGQLLTASREENPDLFWALRGGGGNFGIVTRFRFRAQPIATVLGGMIVHPRERAGEVLRFYRDFMAQAPEDLTAYAGMVTSPDGVPVIAIICCWSGPMSEGERVLEPLRAFGPPLADVVQPMPFPAMQQLLDPAFPDGSYNYWKASFVPRLTDEVADLLVEHGNRIRSPMSAVVIEFYGGAPGRVGPSESAFAQRRAEYNIGIIAQWLDPAESAEHIQWARTFYDALEPHSSGDHFLNFQSEMADEVVRRSFGENYSRLVEVKRKYDPTNFFSLNQNIRPAEAA</sequence>
<dbReference type="AlphaFoldDB" id="A0A942E8D2"/>
<name>A0A942E8D2_9HYPH</name>
<dbReference type="InterPro" id="IPR006093">
    <property type="entry name" value="Oxy_OxRdtase_FAD_BS"/>
</dbReference>
<dbReference type="InterPro" id="IPR036318">
    <property type="entry name" value="FAD-bd_PCMH-like_sf"/>
</dbReference>
<dbReference type="InterPro" id="IPR006094">
    <property type="entry name" value="Oxid_FAD_bind_N"/>
</dbReference>
<evidence type="ECO:0000313" key="7">
    <source>
        <dbReference type="EMBL" id="MBS3652305.1"/>
    </source>
</evidence>
<dbReference type="InterPro" id="IPR016166">
    <property type="entry name" value="FAD-bd_PCMH"/>
</dbReference>
<evidence type="ECO:0000259" key="6">
    <source>
        <dbReference type="PROSITE" id="PS51387"/>
    </source>
</evidence>
<gene>
    <name evidence="7" type="ORF">KEU06_27315</name>
</gene>
<dbReference type="InterPro" id="IPR016167">
    <property type="entry name" value="FAD-bd_PCMH_sub1"/>
</dbReference>
<dbReference type="RefSeq" id="WP_188257860.1">
    <property type="nucleotide sequence ID" value="NZ_JABVCF010000023.1"/>
</dbReference>
<dbReference type="EMBL" id="JAGWCR010000023">
    <property type="protein sequence ID" value="MBS3652305.1"/>
    <property type="molecule type" value="Genomic_DNA"/>
</dbReference>
<dbReference type="Gene3D" id="3.30.43.10">
    <property type="entry name" value="Uridine Diphospho-n-acetylenolpyruvylglucosamine Reductase, domain 2"/>
    <property type="match status" value="1"/>
</dbReference>
<comment type="caution">
    <text evidence="7">The sequence shown here is derived from an EMBL/GenBank/DDBJ whole genome shotgun (WGS) entry which is preliminary data.</text>
</comment>
<dbReference type="PANTHER" id="PTHR42973">
    <property type="entry name" value="BINDING OXIDOREDUCTASE, PUTATIVE (AFU_ORTHOLOGUE AFUA_1G17690)-RELATED"/>
    <property type="match status" value="1"/>
</dbReference>
<dbReference type="PANTHER" id="PTHR42973:SF39">
    <property type="entry name" value="FAD-BINDING PCMH-TYPE DOMAIN-CONTAINING PROTEIN"/>
    <property type="match status" value="1"/>
</dbReference>
<comment type="cofactor">
    <cofactor evidence="1">
        <name>FAD</name>
        <dbReference type="ChEBI" id="CHEBI:57692"/>
    </cofactor>
</comment>
<evidence type="ECO:0000313" key="8">
    <source>
        <dbReference type="Proteomes" id="UP000680348"/>
    </source>
</evidence>
<comment type="similarity">
    <text evidence="2">Belongs to the oxygen-dependent FAD-linked oxidoreductase family.</text>
</comment>
<keyword evidence="8" id="KW-1185">Reference proteome</keyword>
<organism evidence="7 8">
    <name type="scientific">Pseudaminobacter soli</name>
    <name type="common">ex Zhang et al. 2022</name>
    <dbReference type="NCBI Taxonomy" id="2831468"/>
    <lineage>
        <taxon>Bacteria</taxon>
        <taxon>Pseudomonadati</taxon>
        <taxon>Pseudomonadota</taxon>
        <taxon>Alphaproteobacteria</taxon>
        <taxon>Hyphomicrobiales</taxon>
        <taxon>Phyllobacteriaceae</taxon>
        <taxon>Pseudaminobacter</taxon>
    </lineage>
</organism>
<evidence type="ECO:0000256" key="5">
    <source>
        <dbReference type="ARBA" id="ARBA00023002"/>
    </source>
</evidence>
<dbReference type="Gene3D" id="3.30.465.10">
    <property type="match status" value="1"/>
</dbReference>
<dbReference type="SUPFAM" id="SSF56176">
    <property type="entry name" value="FAD-binding/transporter-associated domain-like"/>
    <property type="match status" value="1"/>
</dbReference>
<evidence type="ECO:0000256" key="4">
    <source>
        <dbReference type="ARBA" id="ARBA00022827"/>
    </source>
</evidence>
<feature type="domain" description="FAD-binding PCMH-type" evidence="6">
    <location>
        <begin position="52"/>
        <end position="222"/>
    </location>
</feature>
<keyword evidence="3" id="KW-0285">Flavoprotein</keyword>
<dbReference type="GO" id="GO:0071949">
    <property type="term" value="F:FAD binding"/>
    <property type="evidence" value="ECO:0007669"/>
    <property type="project" value="InterPro"/>
</dbReference>
<dbReference type="PROSITE" id="PS00862">
    <property type="entry name" value="OX2_COVAL_FAD"/>
    <property type="match status" value="1"/>
</dbReference>
<evidence type="ECO:0000256" key="2">
    <source>
        <dbReference type="ARBA" id="ARBA00005466"/>
    </source>
</evidence>
<dbReference type="InterPro" id="IPR050416">
    <property type="entry name" value="FAD-linked_Oxidoreductase"/>
</dbReference>
<proteinExistence type="inferred from homology"/>
<evidence type="ECO:0000256" key="3">
    <source>
        <dbReference type="ARBA" id="ARBA00022630"/>
    </source>
</evidence>
<accession>A0A942E8D2</accession>
<evidence type="ECO:0000256" key="1">
    <source>
        <dbReference type="ARBA" id="ARBA00001974"/>
    </source>
</evidence>
<dbReference type="Pfam" id="PF01565">
    <property type="entry name" value="FAD_binding_4"/>
    <property type="match status" value="1"/>
</dbReference>
<reference evidence="7" key="1">
    <citation type="submission" date="2021-04" db="EMBL/GenBank/DDBJ databases">
        <title>Pseudaminobacter soli sp. nov., isolated from paddy soil contaminated by heavy metals.</title>
        <authorList>
            <person name="Zhang K."/>
        </authorList>
    </citation>
    <scope>NUCLEOTIDE SEQUENCE</scope>
    <source>
        <strain evidence="7">19-2017</strain>
    </source>
</reference>
<dbReference type="Gene3D" id="3.40.462.20">
    <property type="match status" value="1"/>
</dbReference>
<dbReference type="Proteomes" id="UP000680348">
    <property type="component" value="Unassembled WGS sequence"/>
</dbReference>
<keyword evidence="4" id="KW-0274">FAD</keyword>
<keyword evidence="5" id="KW-0560">Oxidoreductase</keyword>
<dbReference type="PROSITE" id="PS51387">
    <property type="entry name" value="FAD_PCMH"/>
    <property type="match status" value="1"/>
</dbReference>
<dbReference type="InterPro" id="IPR012951">
    <property type="entry name" value="BBE"/>
</dbReference>
<protein>
    <submittedName>
        <fullName evidence="7">FAD-binding oxidoreductase</fullName>
    </submittedName>
</protein>